<evidence type="ECO:0000313" key="1">
    <source>
        <dbReference type="EMBL" id="TKD12258.1"/>
    </source>
</evidence>
<name>A0A4U1JI01_9BACT</name>
<organism evidence="1 2">
    <name type="scientific">Polyangium fumosum</name>
    <dbReference type="NCBI Taxonomy" id="889272"/>
    <lineage>
        <taxon>Bacteria</taxon>
        <taxon>Pseudomonadati</taxon>
        <taxon>Myxococcota</taxon>
        <taxon>Polyangia</taxon>
        <taxon>Polyangiales</taxon>
        <taxon>Polyangiaceae</taxon>
        <taxon>Polyangium</taxon>
    </lineage>
</organism>
<reference evidence="1 2" key="1">
    <citation type="submission" date="2019-04" db="EMBL/GenBank/DDBJ databases">
        <authorList>
            <person name="Li Y."/>
            <person name="Wang J."/>
        </authorList>
    </citation>
    <scope>NUCLEOTIDE SEQUENCE [LARGE SCALE GENOMIC DNA]</scope>
    <source>
        <strain evidence="1 2">DSM 14668</strain>
    </source>
</reference>
<keyword evidence="2" id="KW-1185">Reference proteome</keyword>
<protein>
    <submittedName>
        <fullName evidence="1">Uncharacterized protein</fullName>
    </submittedName>
</protein>
<accession>A0A4U1JI01</accession>
<dbReference type="RefSeq" id="WP_136927556.1">
    <property type="nucleotide sequence ID" value="NZ_SSMQ01000003.1"/>
</dbReference>
<dbReference type="Proteomes" id="UP000309215">
    <property type="component" value="Unassembled WGS sequence"/>
</dbReference>
<dbReference type="AlphaFoldDB" id="A0A4U1JI01"/>
<sequence length="67" mass="7495">MLSSSLHRICHESWELIQVFRGPTIPREGELLLLEQGGQETKYRVIRVMYKAAPGGELLATVFVAPA</sequence>
<dbReference type="EMBL" id="SSMQ01000003">
    <property type="protein sequence ID" value="TKD12258.1"/>
    <property type="molecule type" value="Genomic_DNA"/>
</dbReference>
<comment type="caution">
    <text evidence="1">The sequence shown here is derived from an EMBL/GenBank/DDBJ whole genome shotgun (WGS) entry which is preliminary data.</text>
</comment>
<gene>
    <name evidence="1" type="ORF">E8A74_03885</name>
</gene>
<evidence type="ECO:0000313" key="2">
    <source>
        <dbReference type="Proteomes" id="UP000309215"/>
    </source>
</evidence>
<proteinExistence type="predicted"/>